<keyword evidence="2 3" id="KW-0175">Coiled coil</keyword>
<feature type="coiled-coil region" evidence="3">
    <location>
        <begin position="74"/>
        <end position="118"/>
    </location>
</feature>
<reference evidence="4 5" key="1">
    <citation type="submission" date="2016-11" db="EMBL/GenBank/DDBJ databases">
        <authorList>
            <person name="Jaros S."/>
            <person name="Januszkiewicz K."/>
            <person name="Wedrychowicz H."/>
        </authorList>
    </citation>
    <scope>NUCLEOTIDE SEQUENCE [LARGE SCALE GENOMIC DNA]</scope>
    <source>
        <strain evidence="4 5">DSM 27063</strain>
    </source>
</reference>
<evidence type="ECO:0000256" key="2">
    <source>
        <dbReference type="ARBA" id="ARBA00023054"/>
    </source>
</evidence>
<accession>A0A1M6ETE1</accession>
<dbReference type="Proteomes" id="UP000184050">
    <property type="component" value="Unassembled WGS sequence"/>
</dbReference>
<evidence type="ECO:0000313" key="5">
    <source>
        <dbReference type="Proteomes" id="UP000184050"/>
    </source>
</evidence>
<dbReference type="Gene3D" id="1.10.287.1490">
    <property type="match status" value="1"/>
</dbReference>
<dbReference type="PANTHER" id="PTHR32347:SF23">
    <property type="entry name" value="BLL5650 PROTEIN"/>
    <property type="match status" value="1"/>
</dbReference>
<dbReference type="InterPro" id="IPR050465">
    <property type="entry name" value="UPF0194_transport"/>
</dbReference>
<organism evidence="4 5">
    <name type="scientific">Tangfeifania diversioriginum</name>
    <dbReference type="NCBI Taxonomy" id="1168035"/>
    <lineage>
        <taxon>Bacteria</taxon>
        <taxon>Pseudomonadati</taxon>
        <taxon>Bacteroidota</taxon>
        <taxon>Bacteroidia</taxon>
        <taxon>Marinilabiliales</taxon>
        <taxon>Prolixibacteraceae</taxon>
        <taxon>Tangfeifania</taxon>
    </lineage>
</organism>
<name>A0A1M6ETE1_9BACT</name>
<dbReference type="AlphaFoldDB" id="A0A1M6ETE1"/>
<dbReference type="GO" id="GO:0030313">
    <property type="term" value="C:cell envelope"/>
    <property type="evidence" value="ECO:0007669"/>
    <property type="project" value="UniProtKB-SubCell"/>
</dbReference>
<protein>
    <submittedName>
        <fullName evidence="4">HlyD family secretion protein</fullName>
    </submittedName>
</protein>
<evidence type="ECO:0000256" key="3">
    <source>
        <dbReference type="SAM" id="Coils"/>
    </source>
</evidence>
<sequence length="299" mass="33164">MKYNYLIIAITILFLGCENNEEKSDAFGNFEADPVIVSSESSGKVFQLNVEKGQKIDEGFVAAVIDSTQLHLKLKQLEAQQKAVQSKRQSIRAQIDVLKQQKENLLDDKQRVEDMLQDGAATKKQLDDITGQIAVIDRQIESTQTQFTSVNSELNVLKTQMASTRDLIDRCTVESPANGTVLETYIEQGELAGPGKPLFKVADMDDLILKVYVSGAQLPDVKIGKQVEVLVDKNANENQSFAGEVVWISSEAEFTPKIIQTKEERVKLVYAVKVKVQNDGTLKIGMPGEINISRSDQSQ</sequence>
<proteinExistence type="predicted"/>
<dbReference type="SUPFAM" id="SSF111369">
    <property type="entry name" value="HlyD-like secretion proteins"/>
    <property type="match status" value="1"/>
</dbReference>
<gene>
    <name evidence="4" type="ORF">SAMN05444280_107111</name>
</gene>
<evidence type="ECO:0000256" key="1">
    <source>
        <dbReference type="ARBA" id="ARBA00004196"/>
    </source>
</evidence>
<comment type="subcellular location">
    <subcellularLocation>
        <location evidence="1">Cell envelope</location>
    </subcellularLocation>
</comment>
<dbReference type="STRING" id="1168035.SAMN05444280_107111"/>
<dbReference type="PANTHER" id="PTHR32347">
    <property type="entry name" value="EFFLUX SYSTEM COMPONENT YKNX-RELATED"/>
    <property type="match status" value="1"/>
</dbReference>
<dbReference type="OrthoDB" id="9778236at2"/>
<dbReference type="PROSITE" id="PS51257">
    <property type="entry name" value="PROKAR_LIPOPROTEIN"/>
    <property type="match status" value="1"/>
</dbReference>
<dbReference type="Gene3D" id="2.40.30.170">
    <property type="match status" value="1"/>
</dbReference>
<evidence type="ECO:0000313" key="4">
    <source>
        <dbReference type="EMBL" id="SHI88678.1"/>
    </source>
</evidence>
<dbReference type="RefSeq" id="WP_073167546.1">
    <property type="nucleotide sequence ID" value="NZ_FQZE01000007.1"/>
</dbReference>
<dbReference type="EMBL" id="FQZE01000007">
    <property type="protein sequence ID" value="SHI88678.1"/>
    <property type="molecule type" value="Genomic_DNA"/>
</dbReference>
<keyword evidence="5" id="KW-1185">Reference proteome</keyword>